<comment type="subcellular location">
    <subcellularLocation>
        <location evidence="4">Endoplasmic reticulum membrane</location>
        <topology evidence="4">Peripheral membrane protein</topology>
        <orientation evidence="4">Cytoplasmic side</orientation>
    </subcellularLocation>
</comment>
<dbReference type="Pfam" id="PF22890">
    <property type="entry name" value="TPR_EMC2"/>
    <property type="match status" value="1"/>
</dbReference>
<dbReference type="SMART" id="SM00028">
    <property type="entry name" value="TPR"/>
    <property type="match status" value="3"/>
</dbReference>
<keyword evidence="2 3" id="KW-0802">TPR repeat</keyword>
<comment type="function">
    <text evidence="4">Part of the endoplasmic reticulum membrane protein complex (EMC) that enables the energy-independent insertion into endoplasmic reticulum membranes of newly synthesized membrane proteins.</text>
</comment>
<evidence type="ECO:0000256" key="3">
    <source>
        <dbReference type="PROSITE-ProRule" id="PRU00339"/>
    </source>
</evidence>
<keyword evidence="4" id="KW-0256">Endoplasmic reticulum</keyword>
<reference evidence="7 8" key="1">
    <citation type="journal article" date="2010" name="Cell">
        <title>The genome of Naegleria gruberi illuminates early eukaryotic versatility.</title>
        <authorList>
            <person name="Fritz-Laylin L.K."/>
            <person name="Prochnik S.E."/>
            <person name="Ginger M.L."/>
            <person name="Dacks J.B."/>
            <person name="Carpenter M.L."/>
            <person name="Field M.C."/>
            <person name="Kuo A."/>
            <person name="Paredez A."/>
            <person name="Chapman J."/>
            <person name="Pham J."/>
            <person name="Shu S."/>
            <person name="Neupane R."/>
            <person name="Cipriano M."/>
            <person name="Mancuso J."/>
            <person name="Tu H."/>
            <person name="Salamov A."/>
            <person name="Lindquist E."/>
            <person name="Shapiro H."/>
            <person name="Lucas S."/>
            <person name="Grigoriev I.V."/>
            <person name="Cande W.Z."/>
            <person name="Fulton C."/>
            <person name="Rokhsar D.S."/>
            <person name="Dawson S.C."/>
        </authorList>
    </citation>
    <scope>NUCLEOTIDE SEQUENCE [LARGE SCALE GENOMIC DNA]</scope>
    <source>
        <strain evidence="7 8">NEG-M</strain>
    </source>
</reference>
<dbReference type="SUPFAM" id="SSF48452">
    <property type="entry name" value="TPR-like"/>
    <property type="match status" value="1"/>
</dbReference>
<dbReference type="InterPro" id="IPR011990">
    <property type="entry name" value="TPR-like_helical_dom_sf"/>
</dbReference>
<protein>
    <recommendedName>
        <fullName evidence="4">ER membrane protein complex subunit 2</fullName>
    </recommendedName>
</protein>
<evidence type="ECO:0000256" key="5">
    <source>
        <dbReference type="SAM" id="Coils"/>
    </source>
</evidence>
<keyword evidence="8" id="KW-1185">Reference proteome</keyword>
<dbReference type="AlphaFoldDB" id="D2V0U8"/>
<dbReference type="InterPro" id="IPR055217">
    <property type="entry name" value="TPR_EMC2"/>
</dbReference>
<feature type="domain" description="EMC2 TPR-like" evidence="6">
    <location>
        <begin position="68"/>
        <end position="177"/>
    </location>
</feature>
<keyword evidence="5" id="KW-0175">Coiled coil</keyword>
<organism evidence="8">
    <name type="scientific">Naegleria gruberi</name>
    <name type="common">Amoeba</name>
    <dbReference type="NCBI Taxonomy" id="5762"/>
    <lineage>
        <taxon>Eukaryota</taxon>
        <taxon>Discoba</taxon>
        <taxon>Heterolobosea</taxon>
        <taxon>Tetramitia</taxon>
        <taxon>Eutetramitia</taxon>
        <taxon>Vahlkampfiidae</taxon>
        <taxon>Naegleria</taxon>
    </lineage>
</organism>
<keyword evidence="4" id="KW-0472">Membrane</keyword>
<dbReference type="InterPro" id="IPR039856">
    <property type="entry name" value="EMC2-like"/>
</dbReference>
<dbReference type="PROSITE" id="PS50005">
    <property type="entry name" value="TPR"/>
    <property type="match status" value="1"/>
</dbReference>
<proteinExistence type="inferred from homology"/>
<evidence type="ECO:0000259" key="6">
    <source>
        <dbReference type="Pfam" id="PF22890"/>
    </source>
</evidence>
<dbReference type="InParanoid" id="D2V0U8"/>
<keyword evidence="1" id="KW-0677">Repeat</keyword>
<dbReference type="OrthoDB" id="124397at2759"/>
<accession>D2V0U8</accession>
<dbReference type="EMBL" id="GG738847">
    <property type="protein sequence ID" value="EFC49793.1"/>
    <property type="molecule type" value="Genomic_DNA"/>
</dbReference>
<evidence type="ECO:0000313" key="8">
    <source>
        <dbReference type="Proteomes" id="UP000006671"/>
    </source>
</evidence>
<dbReference type="Gene3D" id="1.25.40.10">
    <property type="entry name" value="Tetratricopeptide repeat domain"/>
    <property type="match status" value="1"/>
</dbReference>
<dbReference type="OMA" id="MSDQEGW"/>
<feature type="non-terminal residue" evidence="7">
    <location>
        <position position="1"/>
    </location>
</feature>
<feature type="non-terminal residue" evidence="7">
    <location>
        <position position="210"/>
    </location>
</feature>
<evidence type="ECO:0000256" key="2">
    <source>
        <dbReference type="ARBA" id="ARBA00022803"/>
    </source>
</evidence>
<dbReference type="STRING" id="5762.D2V0U8"/>
<dbReference type="KEGG" id="ngr:NAEGRDRAFT_3337"/>
<dbReference type="RefSeq" id="XP_002682537.1">
    <property type="nucleotide sequence ID" value="XM_002682491.1"/>
</dbReference>
<dbReference type="Proteomes" id="UP000006671">
    <property type="component" value="Unassembled WGS sequence"/>
</dbReference>
<sequence length="210" mass="24479">LRRPDLVLKCGKHLFYNHKSEAFSKLGNNVWDYYEHLLRAAADLNNITVAQECLVSLQGQFGESLRVKRLEGLLMEAQNQFETALQIYDDILKDHPTDALSYKRKVAIFRSQNLIEESITALNEYLKIYQNDLEAYEELADIYLANAEYKNALFCIEEMILSNPANYIFHLKYADILYTTGDYRNARKYYSQSLNINSETNMRALFGLYL</sequence>
<evidence type="ECO:0000313" key="7">
    <source>
        <dbReference type="EMBL" id="EFC49793.1"/>
    </source>
</evidence>
<feature type="coiled-coil region" evidence="5">
    <location>
        <begin position="119"/>
        <end position="146"/>
    </location>
</feature>
<dbReference type="eggNOG" id="KOG3060">
    <property type="taxonomic scope" value="Eukaryota"/>
</dbReference>
<evidence type="ECO:0000256" key="1">
    <source>
        <dbReference type="ARBA" id="ARBA00022737"/>
    </source>
</evidence>
<comment type="subunit">
    <text evidence="4">Component of the ER membrane protein complex (EMC).</text>
</comment>
<evidence type="ECO:0000256" key="4">
    <source>
        <dbReference type="RuleBase" id="RU367091"/>
    </source>
</evidence>
<feature type="repeat" description="TPR" evidence="3">
    <location>
        <begin position="133"/>
        <end position="166"/>
    </location>
</feature>
<dbReference type="InterPro" id="IPR019734">
    <property type="entry name" value="TPR_rpt"/>
</dbReference>
<dbReference type="PANTHER" id="PTHR12760">
    <property type="entry name" value="TETRATRICOPEPTIDE REPEAT PROTEIN"/>
    <property type="match status" value="1"/>
</dbReference>
<dbReference type="GO" id="GO:0072546">
    <property type="term" value="C:EMC complex"/>
    <property type="evidence" value="ECO:0007669"/>
    <property type="project" value="UniProtKB-UniRule"/>
</dbReference>
<comment type="similarity">
    <text evidence="4">Belongs to the EMC2 family.</text>
</comment>
<dbReference type="GeneID" id="8855460"/>
<gene>
    <name evidence="7" type="ORF">NAEGRDRAFT_3337</name>
</gene>
<dbReference type="VEuPathDB" id="AmoebaDB:NAEGRDRAFT_3337"/>
<name>D2V0U8_NAEGR</name>